<sequence length="86" mass="9164">MGGCLSQPMIQPLDQIESLQSQAQSVLEKLGLDDEKIKARLLLAGVSERLAVSTISAHSLAGSAIRKKLDNVLSPIQDALKLLTTP</sequence>
<organism evidence="1">
    <name type="scientific">hydrothermal vent metagenome</name>
    <dbReference type="NCBI Taxonomy" id="652676"/>
    <lineage>
        <taxon>unclassified sequences</taxon>
        <taxon>metagenomes</taxon>
        <taxon>ecological metagenomes</taxon>
    </lineage>
</organism>
<accession>A0A1W1DD14</accession>
<evidence type="ECO:0000313" key="1">
    <source>
        <dbReference type="EMBL" id="SFV78826.1"/>
    </source>
</evidence>
<gene>
    <name evidence="1" type="ORF">MNB_SUP05-11-227</name>
</gene>
<proteinExistence type="predicted"/>
<name>A0A1W1DD14_9ZZZZ</name>
<dbReference type="EMBL" id="FPHS01000040">
    <property type="protein sequence ID" value="SFV78826.1"/>
    <property type="molecule type" value="Genomic_DNA"/>
</dbReference>
<reference evidence="1" key="1">
    <citation type="submission" date="2016-10" db="EMBL/GenBank/DDBJ databases">
        <authorList>
            <person name="de Groot N.N."/>
        </authorList>
    </citation>
    <scope>NUCLEOTIDE SEQUENCE</scope>
</reference>
<dbReference type="AlphaFoldDB" id="A0A1W1DD14"/>
<protein>
    <submittedName>
        <fullName evidence="1">DsrS</fullName>
    </submittedName>
</protein>